<keyword evidence="3" id="KW-1185">Reference proteome</keyword>
<proteinExistence type="predicted"/>
<dbReference type="Proteomes" id="UP000265964">
    <property type="component" value="Unassembled WGS sequence"/>
</dbReference>
<organism evidence="2 3">
    <name type="scientific">Psittacicella gerlachiana</name>
    <dbReference type="NCBI Taxonomy" id="2028574"/>
    <lineage>
        <taxon>Bacteria</taxon>
        <taxon>Pseudomonadati</taxon>
        <taxon>Pseudomonadota</taxon>
        <taxon>Gammaproteobacteria</taxon>
        <taxon>Pasteurellales</taxon>
        <taxon>Psittacicellaceae</taxon>
        <taxon>Psittacicella</taxon>
    </lineage>
</organism>
<accession>A0A3A1Y461</accession>
<sequence length="138" mass="14859">MKIKNIFTATLITLATFTTLNAQASTKDPASAYQQPYTSQNQKASPVVTKEATVEIAGQPLAVVAKTQSGLVEVTVGDTKNLPANYYQFANVLVLAPAYLSANEINQALTAVNVEAKLNNAQYLAVQYNLAQNLDHEK</sequence>
<keyword evidence="1" id="KW-0732">Signal</keyword>
<evidence type="ECO:0000313" key="3">
    <source>
        <dbReference type="Proteomes" id="UP000265964"/>
    </source>
</evidence>
<gene>
    <name evidence="2" type="ORF">CKF59_06640</name>
</gene>
<dbReference type="AlphaFoldDB" id="A0A3A1Y461"/>
<protein>
    <submittedName>
        <fullName evidence="2">Uncharacterized protein</fullName>
    </submittedName>
</protein>
<feature type="signal peptide" evidence="1">
    <location>
        <begin position="1"/>
        <end position="24"/>
    </location>
</feature>
<evidence type="ECO:0000256" key="1">
    <source>
        <dbReference type="SAM" id="SignalP"/>
    </source>
</evidence>
<reference evidence="2 3" key="1">
    <citation type="submission" date="2017-08" db="EMBL/GenBank/DDBJ databases">
        <title>Reclassification of Bisgaard taxon 37 and 44.</title>
        <authorList>
            <person name="Christensen H."/>
        </authorList>
    </citation>
    <scope>NUCLEOTIDE SEQUENCE [LARGE SCALE GENOMIC DNA]</scope>
    <source>
        <strain evidence="2 3">EEAB3T1</strain>
    </source>
</reference>
<comment type="caution">
    <text evidence="2">The sequence shown here is derived from an EMBL/GenBank/DDBJ whole genome shotgun (WGS) entry which is preliminary data.</text>
</comment>
<name>A0A3A1Y461_9GAMM</name>
<feature type="chain" id="PRO_5017480449" evidence="1">
    <location>
        <begin position="25"/>
        <end position="138"/>
    </location>
</feature>
<evidence type="ECO:0000313" key="2">
    <source>
        <dbReference type="EMBL" id="RIY33033.1"/>
    </source>
</evidence>
<dbReference type="EMBL" id="NRJF01000208">
    <property type="protein sequence ID" value="RIY33033.1"/>
    <property type="molecule type" value="Genomic_DNA"/>
</dbReference>